<evidence type="ECO:0000313" key="2">
    <source>
        <dbReference type="EMBL" id="GJE85541.1"/>
    </source>
</evidence>
<feature type="region of interest" description="Disordered" evidence="1">
    <location>
        <begin position="1"/>
        <end position="60"/>
    </location>
</feature>
<proteinExistence type="predicted"/>
<evidence type="ECO:0000313" key="3">
    <source>
        <dbReference type="Proteomes" id="UP000703269"/>
    </source>
</evidence>
<feature type="compositionally biased region" description="Low complexity" evidence="1">
    <location>
        <begin position="140"/>
        <end position="150"/>
    </location>
</feature>
<evidence type="ECO:0000256" key="1">
    <source>
        <dbReference type="SAM" id="MobiDB-lite"/>
    </source>
</evidence>
<dbReference type="Proteomes" id="UP000703269">
    <property type="component" value="Unassembled WGS sequence"/>
</dbReference>
<comment type="caution">
    <text evidence="2">The sequence shown here is derived from an EMBL/GenBank/DDBJ whole genome shotgun (WGS) entry which is preliminary data.</text>
</comment>
<feature type="compositionally biased region" description="Low complexity" evidence="1">
    <location>
        <begin position="477"/>
        <end position="486"/>
    </location>
</feature>
<sequence>MPQPSTSSQTILSRRPRPVEVIDVDAIPEADARPAQRRRMNTGLPQAVQPVAGPSTSARHEPIVIYDSDEEVERGLLADTPPRRPHPLMRVQPLQRLPSHRDVMNPQRFSPPPAIIPNARPFSFEEQLMNRARRALTSEPAPAAAPQAAPRSHHQPSMGLGGGLIAMNRQAAVEDAHRRRHHQPPLPQARRTTVYRNDEPGSSSSGFMSGFINTVRNMVWPAPAHHNDPEDLPWGRHLEDRWGSQVDIADHWAMAFNEDMGPPPAFPKPKVDVYEPSYTHPGTPPPGFTWDFADSESSQDATVVPSKKVIVVDEDEAAASSSSQTPPQATATLICARCMDPLVLPAQTASDEENKARRVWSLRCGHMYDGKCIAHLMRPQPEVVEVKAEPVDGALGVKPATLVDRKGKGRAVDRPAPYVVPSAAAAGSIRSRLRPRRGAGASSADIGAMGPPELPGVESSSSSRTLRASGGRDRGSVAEVAVAPAKGKGKAKKSRRQRFTWRCPVPDCGLEHVSVLPAGEEEWLMDPHKGALPMFV</sequence>
<feature type="region of interest" description="Disordered" evidence="1">
    <location>
        <begin position="136"/>
        <end position="158"/>
    </location>
</feature>
<organism evidence="2 3">
    <name type="scientific">Phanerochaete sordida</name>
    <dbReference type="NCBI Taxonomy" id="48140"/>
    <lineage>
        <taxon>Eukaryota</taxon>
        <taxon>Fungi</taxon>
        <taxon>Dikarya</taxon>
        <taxon>Basidiomycota</taxon>
        <taxon>Agaricomycotina</taxon>
        <taxon>Agaricomycetes</taxon>
        <taxon>Polyporales</taxon>
        <taxon>Phanerochaetaceae</taxon>
        <taxon>Phanerochaete</taxon>
    </lineage>
</organism>
<accession>A0A9P3L7X9</accession>
<feature type="compositionally biased region" description="Polar residues" evidence="1">
    <location>
        <begin position="1"/>
        <end position="12"/>
    </location>
</feature>
<feature type="region of interest" description="Disordered" evidence="1">
    <location>
        <begin position="430"/>
        <end position="496"/>
    </location>
</feature>
<dbReference type="AlphaFoldDB" id="A0A9P3L7X9"/>
<dbReference type="EMBL" id="BPQB01000002">
    <property type="protein sequence ID" value="GJE85541.1"/>
    <property type="molecule type" value="Genomic_DNA"/>
</dbReference>
<name>A0A9P3L7X9_9APHY</name>
<reference evidence="2 3" key="1">
    <citation type="submission" date="2021-08" db="EMBL/GenBank/DDBJ databases">
        <title>Draft Genome Sequence of Phanerochaete sordida strain YK-624.</title>
        <authorList>
            <person name="Mori T."/>
            <person name="Dohra H."/>
            <person name="Suzuki T."/>
            <person name="Kawagishi H."/>
            <person name="Hirai H."/>
        </authorList>
    </citation>
    <scope>NUCLEOTIDE SEQUENCE [LARGE SCALE GENOMIC DNA]</scope>
    <source>
        <strain evidence="2 3">YK-624</strain>
    </source>
</reference>
<feature type="compositionally biased region" description="Basic residues" evidence="1">
    <location>
        <begin position="487"/>
        <end position="496"/>
    </location>
</feature>
<gene>
    <name evidence="2" type="ORF">PsYK624_016200</name>
</gene>
<dbReference type="OrthoDB" id="2507647at2759"/>
<protein>
    <submittedName>
        <fullName evidence="2">Uncharacterized protein</fullName>
    </submittedName>
</protein>
<keyword evidence="3" id="KW-1185">Reference proteome</keyword>